<keyword evidence="6" id="KW-1185">Reference proteome</keyword>
<evidence type="ECO:0000256" key="1">
    <source>
        <dbReference type="ARBA" id="ARBA00006432"/>
    </source>
</evidence>
<dbReference type="SUPFAM" id="SSF56801">
    <property type="entry name" value="Acetyl-CoA synthetase-like"/>
    <property type="match status" value="1"/>
</dbReference>
<dbReference type="InterPro" id="IPR042099">
    <property type="entry name" value="ANL_N_sf"/>
</dbReference>
<sequence>MRPAYFRLCEIDDMQHRRLSKAQSDNTTEKKMTLPMGKLEPNQDVGFNTILAALYFWAENQPDAMAVETDDYGKLTYGELVDNARRLACGFLSLGLRMGDRVAIQIPSSPEFIVTYFACQMTGCVLTTLHMPYRQEELKPLLSFAKPKAVVTTKVGKYDGPETMASLTREISSIEHILVSGEAAKGQHCLQRLIDTHDGRTLPPAPPPDSESALCFTSGTSSAPKAVMRTQSIWTRNAAIFSEMLSLTRDDRIMIAPPLTHVFGLACAGNAIYSGATIVPIPLFSPETYARYLVDLSPTVVYSAPAHLAATLKSGVLDRNPPVTVRDVIVGGSICPPKVAEQFEARLPNGRVGCLFGMTETSLATQTDPTAPPEIRHGTVGQLAKGLKIRIVDGEGRELPADEEGEMQLSGYSVLPEYHGNMTATTAAFTEDGWFRTGDLALLDDKGNIMITGRSKDIINRGGIKINPSDIESLLDSHAAIIQSAVVPMPDSVLGERLCAYAVLHKDMKLELDDVCKFLDQLNIGKMRWPERLEIIDEMPMTPTRKIIKPVLVADIRKKLESRE</sequence>
<protein>
    <submittedName>
        <fullName evidence="5">Long-chain fatty acid--CoA ligase</fullName>
    </submittedName>
</protein>
<feature type="domain" description="AMP-dependent synthetase/ligase" evidence="3">
    <location>
        <begin position="57"/>
        <end position="418"/>
    </location>
</feature>
<dbReference type="AlphaFoldDB" id="A0A418SY62"/>
<dbReference type="InterPro" id="IPR020845">
    <property type="entry name" value="AMP-binding_CS"/>
</dbReference>
<evidence type="ECO:0000259" key="3">
    <source>
        <dbReference type="Pfam" id="PF00501"/>
    </source>
</evidence>
<dbReference type="GO" id="GO:0031956">
    <property type="term" value="F:medium-chain fatty acid-CoA ligase activity"/>
    <property type="evidence" value="ECO:0007669"/>
    <property type="project" value="TreeGrafter"/>
</dbReference>
<evidence type="ECO:0000313" key="6">
    <source>
        <dbReference type="Proteomes" id="UP000284202"/>
    </source>
</evidence>
<comment type="similarity">
    <text evidence="1">Belongs to the ATP-dependent AMP-binding enzyme family.</text>
</comment>
<feature type="domain" description="AMP-binding enzyme C-terminal" evidence="4">
    <location>
        <begin position="471"/>
        <end position="546"/>
    </location>
</feature>
<dbReference type="PROSITE" id="PS00455">
    <property type="entry name" value="AMP_BINDING"/>
    <property type="match status" value="1"/>
</dbReference>
<dbReference type="Pfam" id="PF00501">
    <property type="entry name" value="AMP-binding"/>
    <property type="match status" value="1"/>
</dbReference>
<dbReference type="PANTHER" id="PTHR43201:SF5">
    <property type="entry name" value="MEDIUM-CHAIN ACYL-COA LIGASE ACSF2, MITOCHONDRIAL"/>
    <property type="match status" value="1"/>
</dbReference>
<dbReference type="Pfam" id="PF13193">
    <property type="entry name" value="AMP-binding_C"/>
    <property type="match status" value="1"/>
</dbReference>
<dbReference type="InterPro" id="IPR000873">
    <property type="entry name" value="AMP-dep_synth/lig_dom"/>
</dbReference>
<name>A0A418SY62_9RHOB</name>
<comment type="caution">
    <text evidence="5">The sequence shown here is derived from an EMBL/GenBank/DDBJ whole genome shotgun (WGS) entry which is preliminary data.</text>
</comment>
<dbReference type="Proteomes" id="UP000284202">
    <property type="component" value="Unassembled WGS sequence"/>
</dbReference>
<reference evidence="6" key="1">
    <citation type="submission" date="2018-09" db="EMBL/GenBank/DDBJ databases">
        <title>Acidovorax cavernicola nov. sp. isolated from Gruta de las Maravillas (Aracena, Spain).</title>
        <authorList>
            <person name="Jurado V."/>
            <person name="Gutierrez-Patricio S."/>
            <person name="Gonzalez-Pimentel J.L."/>
            <person name="Miller A.Z."/>
            <person name="Laiz L."/>
            <person name="Saiz-Jimenez C."/>
        </authorList>
    </citation>
    <scope>NUCLEOTIDE SEQUENCE [LARGE SCALE GENOMIC DNA]</scope>
    <source>
        <strain evidence="6">1011MAR3C25</strain>
    </source>
</reference>
<evidence type="ECO:0000256" key="2">
    <source>
        <dbReference type="ARBA" id="ARBA00022598"/>
    </source>
</evidence>
<keyword evidence="2 5" id="KW-0436">Ligase</keyword>
<gene>
    <name evidence="5" type="ORF">D3P04_08820</name>
</gene>
<evidence type="ECO:0000259" key="4">
    <source>
        <dbReference type="Pfam" id="PF13193"/>
    </source>
</evidence>
<dbReference type="EMBL" id="QZCG01000005">
    <property type="protein sequence ID" value="RJE85845.1"/>
    <property type="molecule type" value="Genomic_DNA"/>
</dbReference>
<organism evidence="5 6">
    <name type="scientific">Paracoccus onubensis</name>
    <dbReference type="NCBI Taxonomy" id="1675788"/>
    <lineage>
        <taxon>Bacteria</taxon>
        <taxon>Pseudomonadati</taxon>
        <taxon>Pseudomonadota</taxon>
        <taxon>Alphaproteobacteria</taxon>
        <taxon>Rhodobacterales</taxon>
        <taxon>Paracoccaceae</taxon>
        <taxon>Paracoccus</taxon>
    </lineage>
</organism>
<dbReference type="GO" id="GO:0006631">
    <property type="term" value="P:fatty acid metabolic process"/>
    <property type="evidence" value="ECO:0007669"/>
    <property type="project" value="TreeGrafter"/>
</dbReference>
<dbReference type="InterPro" id="IPR045851">
    <property type="entry name" value="AMP-bd_C_sf"/>
</dbReference>
<dbReference type="Gene3D" id="3.40.50.12780">
    <property type="entry name" value="N-terminal domain of ligase-like"/>
    <property type="match status" value="1"/>
</dbReference>
<dbReference type="Gene3D" id="3.30.300.30">
    <property type="match status" value="1"/>
</dbReference>
<accession>A0A418SY62</accession>
<dbReference type="PANTHER" id="PTHR43201">
    <property type="entry name" value="ACYL-COA SYNTHETASE"/>
    <property type="match status" value="1"/>
</dbReference>
<proteinExistence type="inferred from homology"/>
<dbReference type="OrthoDB" id="9803968at2"/>
<dbReference type="InterPro" id="IPR025110">
    <property type="entry name" value="AMP-bd_C"/>
</dbReference>
<evidence type="ECO:0000313" key="5">
    <source>
        <dbReference type="EMBL" id="RJE85845.1"/>
    </source>
</evidence>